<dbReference type="AlphaFoldDB" id="A0A1G9W694"/>
<name>A0A1G9W694_ALLAB</name>
<organism evidence="2 3">
    <name type="scientific">Allokutzneria albata</name>
    <name type="common">Kibdelosporangium albatum</name>
    <dbReference type="NCBI Taxonomy" id="211114"/>
    <lineage>
        <taxon>Bacteria</taxon>
        <taxon>Bacillati</taxon>
        <taxon>Actinomycetota</taxon>
        <taxon>Actinomycetes</taxon>
        <taxon>Pseudonocardiales</taxon>
        <taxon>Pseudonocardiaceae</taxon>
        <taxon>Allokutzneria</taxon>
    </lineage>
</organism>
<feature type="region of interest" description="Disordered" evidence="1">
    <location>
        <begin position="1"/>
        <end position="21"/>
    </location>
</feature>
<dbReference type="Proteomes" id="UP000183376">
    <property type="component" value="Chromosome I"/>
</dbReference>
<evidence type="ECO:0000313" key="3">
    <source>
        <dbReference type="Proteomes" id="UP000183376"/>
    </source>
</evidence>
<proteinExistence type="predicted"/>
<gene>
    <name evidence="2" type="ORF">SAMN04489726_3407</name>
</gene>
<accession>A0A1G9W694</accession>
<evidence type="ECO:0000313" key="2">
    <source>
        <dbReference type="EMBL" id="SDM79757.1"/>
    </source>
</evidence>
<evidence type="ECO:0000256" key="1">
    <source>
        <dbReference type="SAM" id="MobiDB-lite"/>
    </source>
</evidence>
<dbReference type="EMBL" id="LT629701">
    <property type="protein sequence ID" value="SDM79757.1"/>
    <property type="molecule type" value="Genomic_DNA"/>
</dbReference>
<protein>
    <submittedName>
        <fullName evidence="2">Uncharacterized protein</fullName>
    </submittedName>
</protein>
<dbReference type="STRING" id="211114.SAMN04489726_3407"/>
<sequence length="78" mass="8814">MFPPGKLVRTSARRDLTARDRSRKARIRSTAEWYATNNAYLHAQLGGFTTGECSLTSVTSTQTTQEWRATAWASCYRP</sequence>
<keyword evidence="3" id="KW-1185">Reference proteome</keyword>
<reference evidence="2 3" key="1">
    <citation type="submission" date="2016-10" db="EMBL/GenBank/DDBJ databases">
        <authorList>
            <person name="de Groot N.N."/>
        </authorList>
    </citation>
    <scope>NUCLEOTIDE SEQUENCE [LARGE SCALE GENOMIC DNA]</scope>
    <source>
        <strain evidence="2 3">DSM 44149</strain>
    </source>
</reference>